<dbReference type="AlphaFoldDB" id="A0A7X3MMI9"/>
<reference evidence="2 3" key="1">
    <citation type="submission" date="2019-12" db="EMBL/GenBank/DDBJ databases">
        <title>Sporaefaciens musculi gen. nov., sp. nov., a novel bacterium isolated from the caecum of an obese mouse.</title>
        <authorList>
            <person name="Rasmussen T.S."/>
            <person name="Streidl T."/>
            <person name="Hitch T.C.A."/>
            <person name="Wortmann E."/>
            <person name="Deptula P."/>
            <person name="Hansen M."/>
            <person name="Nielsen D.S."/>
            <person name="Clavel T."/>
            <person name="Vogensen F.K."/>
        </authorList>
    </citation>
    <scope>NUCLEOTIDE SEQUENCE [LARGE SCALE GENOMIC DNA]</scope>
    <source>
        <strain evidence="2 3">WCA-9-b2</strain>
        <plasmid evidence="2">unnamed</plasmid>
    </source>
</reference>
<feature type="domain" description="SnoaL-like" evidence="1">
    <location>
        <begin position="4"/>
        <end position="97"/>
    </location>
</feature>
<sequence>MDIQGFWDAVLKQDTRKIEKYFWDDAYINWHCTNEHFNVKEYIKANCEYPGDWEGEIQRVEQAGDVSIVVVHVYNQDKSLSFHVVSFLRIRDDKICSVDEYWGDDGAAPDWRLEMQIGTAILE</sequence>
<dbReference type="InterPro" id="IPR032710">
    <property type="entry name" value="NTF2-like_dom_sf"/>
</dbReference>
<comment type="caution">
    <text evidence="2">The sequence shown here is derived from an EMBL/GenBank/DDBJ whole genome shotgun (WGS) entry which is preliminary data.</text>
</comment>
<organism evidence="2 3">
    <name type="scientific">Sporofaciens musculi</name>
    <dbReference type="NCBI Taxonomy" id="2681861"/>
    <lineage>
        <taxon>Bacteria</taxon>
        <taxon>Bacillati</taxon>
        <taxon>Bacillota</taxon>
        <taxon>Clostridia</taxon>
        <taxon>Lachnospirales</taxon>
        <taxon>Lachnospiraceae</taxon>
        <taxon>Sporofaciens</taxon>
    </lineage>
</organism>
<keyword evidence="3" id="KW-1185">Reference proteome</keyword>
<dbReference type="Pfam" id="PF12680">
    <property type="entry name" value="SnoaL_2"/>
    <property type="match status" value="1"/>
</dbReference>
<evidence type="ECO:0000313" key="3">
    <source>
        <dbReference type="Proteomes" id="UP000460412"/>
    </source>
</evidence>
<proteinExistence type="predicted"/>
<dbReference type="Proteomes" id="UP000460412">
    <property type="component" value="Unassembled WGS sequence"/>
</dbReference>
<dbReference type="RefSeq" id="WP_159757738.1">
    <property type="nucleotide sequence ID" value="NZ_WUQX01000003.1"/>
</dbReference>
<gene>
    <name evidence="2" type="ORF">GN277_28540</name>
</gene>
<dbReference type="EMBL" id="WUQX01000003">
    <property type="protein sequence ID" value="MXP79109.1"/>
    <property type="molecule type" value="Genomic_DNA"/>
</dbReference>
<name>A0A7X3MMI9_9FIRM</name>
<protein>
    <submittedName>
        <fullName evidence="2">Nuclear transport factor 2 family protein</fullName>
    </submittedName>
</protein>
<geneLocation type="plasmid" evidence="2">
    <name>unnamed</name>
</geneLocation>
<evidence type="ECO:0000313" key="2">
    <source>
        <dbReference type="EMBL" id="MXP79109.1"/>
    </source>
</evidence>
<keyword evidence="2" id="KW-0614">Plasmid</keyword>
<evidence type="ECO:0000259" key="1">
    <source>
        <dbReference type="Pfam" id="PF12680"/>
    </source>
</evidence>
<dbReference type="SUPFAM" id="SSF54427">
    <property type="entry name" value="NTF2-like"/>
    <property type="match status" value="1"/>
</dbReference>
<dbReference type="Gene3D" id="3.10.450.50">
    <property type="match status" value="1"/>
</dbReference>
<dbReference type="InterPro" id="IPR037401">
    <property type="entry name" value="SnoaL-like"/>
</dbReference>
<accession>A0A7X3MMI9</accession>